<dbReference type="Pfam" id="PF25601">
    <property type="entry name" value="AAA_lid_14"/>
    <property type="match status" value="1"/>
</dbReference>
<keyword evidence="1" id="KW-0547">Nucleotide-binding</keyword>
<dbReference type="Gene3D" id="3.30.450.20">
    <property type="entry name" value="PAS domain"/>
    <property type="match status" value="1"/>
</dbReference>
<dbReference type="AlphaFoldDB" id="A0A261SMN1"/>
<evidence type="ECO:0000313" key="7">
    <source>
        <dbReference type="EMBL" id="OZI38247.1"/>
    </source>
</evidence>
<dbReference type="SMART" id="SM00382">
    <property type="entry name" value="AAA"/>
    <property type="match status" value="1"/>
</dbReference>
<dbReference type="Pfam" id="PF02954">
    <property type="entry name" value="HTH_8"/>
    <property type="match status" value="1"/>
</dbReference>
<keyword evidence="8" id="KW-1185">Reference proteome</keyword>
<keyword evidence="4" id="KW-0804">Transcription</keyword>
<name>A0A261SMN1_9BORD</name>
<dbReference type="PROSITE" id="PS50045">
    <property type="entry name" value="SIGMA54_INTERACT_4"/>
    <property type="match status" value="1"/>
</dbReference>
<dbReference type="Proteomes" id="UP000216020">
    <property type="component" value="Unassembled WGS sequence"/>
</dbReference>
<evidence type="ECO:0000256" key="1">
    <source>
        <dbReference type="ARBA" id="ARBA00022741"/>
    </source>
</evidence>
<dbReference type="EMBL" id="NEVM01000001">
    <property type="protein sequence ID" value="OZI38247.1"/>
    <property type="molecule type" value="Genomic_DNA"/>
</dbReference>
<accession>A0A261SMN1</accession>
<dbReference type="InterPro" id="IPR002197">
    <property type="entry name" value="HTH_Fis"/>
</dbReference>
<dbReference type="OrthoDB" id="9761705at2"/>
<dbReference type="InterPro" id="IPR009057">
    <property type="entry name" value="Homeodomain-like_sf"/>
</dbReference>
<evidence type="ECO:0000313" key="8">
    <source>
        <dbReference type="Proteomes" id="UP000216020"/>
    </source>
</evidence>
<dbReference type="GO" id="GO:0005524">
    <property type="term" value="F:ATP binding"/>
    <property type="evidence" value="ECO:0007669"/>
    <property type="project" value="UniProtKB-KW"/>
</dbReference>
<keyword evidence="5" id="KW-0175">Coiled coil</keyword>
<dbReference type="PANTHER" id="PTHR32071:SF57">
    <property type="entry name" value="C4-DICARBOXYLATE TRANSPORT TRANSCRIPTIONAL REGULATORY PROTEIN DCTD"/>
    <property type="match status" value="1"/>
</dbReference>
<dbReference type="InterPro" id="IPR025662">
    <property type="entry name" value="Sigma_54_int_dom_ATP-bd_1"/>
</dbReference>
<keyword evidence="3" id="KW-0805">Transcription regulation</keyword>
<dbReference type="PROSITE" id="PS00675">
    <property type="entry name" value="SIGMA54_INTERACT_1"/>
    <property type="match status" value="1"/>
</dbReference>
<dbReference type="FunFam" id="3.40.50.300:FF:000006">
    <property type="entry name" value="DNA-binding transcriptional regulator NtrC"/>
    <property type="match status" value="1"/>
</dbReference>
<dbReference type="SUPFAM" id="SSF46689">
    <property type="entry name" value="Homeodomain-like"/>
    <property type="match status" value="1"/>
</dbReference>
<dbReference type="GO" id="GO:0043565">
    <property type="term" value="F:sequence-specific DNA binding"/>
    <property type="evidence" value="ECO:0007669"/>
    <property type="project" value="InterPro"/>
</dbReference>
<gene>
    <name evidence="7" type="ORF">CAL29_07945</name>
</gene>
<dbReference type="InterPro" id="IPR002078">
    <property type="entry name" value="Sigma_54_int"/>
</dbReference>
<dbReference type="InterPro" id="IPR025944">
    <property type="entry name" value="Sigma_54_int_dom_CS"/>
</dbReference>
<proteinExistence type="predicted"/>
<dbReference type="GO" id="GO:0006355">
    <property type="term" value="P:regulation of DNA-templated transcription"/>
    <property type="evidence" value="ECO:0007669"/>
    <property type="project" value="InterPro"/>
</dbReference>
<dbReference type="Pfam" id="PF00158">
    <property type="entry name" value="Sigma54_activat"/>
    <property type="match status" value="1"/>
</dbReference>
<evidence type="ECO:0000256" key="5">
    <source>
        <dbReference type="SAM" id="Coils"/>
    </source>
</evidence>
<dbReference type="PANTHER" id="PTHR32071">
    <property type="entry name" value="TRANSCRIPTIONAL REGULATORY PROTEIN"/>
    <property type="match status" value="1"/>
</dbReference>
<dbReference type="PROSITE" id="PS00688">
    <property type="entry name" value="SIGMA54_INTERACT_3"/>
    <property type="match status" value="1"/>
</dbReference>
<evidence type="ECO:0000256" key="4">
    <source>
        <dbReference type="ARBA" id="ARBA00023163"/>
    </source>
</evidence>
<protein>
    <recommendedName>
        <fullName evidence="6">Sigma-54 factor interaction domain-containing protein</fullName>
    </recommendedName>
</protein>
<dbReference type="InterPro" id="IPR027417">
    <property type="entry name" value="P-loop_NTPase"/>
</dbReference>
<evidence type="ECO:0000256" key="3">
    <source>
        <dbReference type="ARBA" id="ARBA00023015"/>
    </source>
</evidence>
<dbReference type="SUPFAM" id="SSF52540">
    <property type="entry name" value="P-loop containing nucleoside triphosphate hydrolases"/>
    <property type="match status" value="1"/>
</dbReference>
<dbReference type="InterPro" id="IPR003593">
    <property type="entry name" value="AAA+_ATPase"/>
</dbReference>
<dbReference type="Gene3D" id="1.10.10.60">
    <property type="entry name" value="Homeodomain-like"/>
    <property type="match status" value="1"/>
</dbReference>
<dbReference type="Gene3D" id="1.10.8.60">
    <property type="match status" value="1"/>
</dbReference>
<dbReference type="InterPro" id="IPR058031">
    <property type="entry name" value="AAA_lid_NorR"/>
</dbReference>
<feature type="domain" description="Sigma-54 factor interaction" evidence="6">
    <location>
        <begin position="236"/>
        <end position="465"/>
    </location>
</feature>
<organism evidence="7 8">
    <name type="scientific">Bordetella genomosp. 10</name>
    <dbReference type="NCBI Taxonomy" id="1416804"/>
    <lineage>
        <taxon>Bacteria</taxon>
        <taxon>Pseudomonadati</taxon>
        <taxon>Pseudomonadota</taxon>
        <taxon>Betaproteobacteria</taxon>
        <taxon>Burkholderiales</taxon>
        <taxon>Alcaligenaceae</taxon>
        <taxon>Bordetella</taxon>
    </lineage>
</organism>
<dbReference type="RefSeq" id="WP_094852347.1">
    <property type="nucleotide sequence ID" value="NZ_NEVM01000001.1"/>
</dbReference>
<feature type="coiled-coil region" evidence="5">
    <location>
        <begin position="202"/>
        <end position="236"/>
    </location>
</feature>
<evidence type="ECO:0000256" key="2">
    <source>
        <dbReference type="ARBA" id="ARBA00022840"/>
    </source>
</evidence>
<keyword evidence="2" id="KW-0067">ATP-binding</keyword>
<dbReference type="Gene3D" id="3.40.50.300">
    <property type="entry name" value="P-loop containing nucleotide triphosphate hydrolases"/>
    <property type="match status" value="1"/>
</dbReference>
<reference evidence="8" key="1">
    <citation type="submission" date="2017-05" db="EMBL/GenBank/DDBJ databases">
        <title>Complete and WGS of Bordetella genogroups.</title>
        <authorList>
            <person name="Spilker T."/>
            <person name="Lipuma J."/>
        </authorList>
    </citation>
    <scope>NUCLEOTIDE SEQUENCE [LARGE SCALE GENOMIC DNA]</scope>
    <source>
        <strain evidence="8">AU16122</strain>
    </source>
</reference>
<dbReference type="CDD" id="cd00009">
    <property type="entry name" value="AAA"/>
    <property type="match status" value="1"/>
</dbReference>
<sequence>MNEGQSVTLEANTGLLVRRAGEPLIALGLLEDANVRERVMRAMDEARDRPLFSIEFADGAAMGLNLRFGDAEVVLVRPAQPRAALLDFIVAVPFAADILEQILNDPYTGITVADHEARMLYMSPVHEIYLGLPRGGAIGWPADRAIPNSRLGIVAQSGKAEIGKPLKLDNDVTRVVSRRPIWKNGKVVGAVGQVMFRDAEAVSQMAAEMTQLRSQLAFYRQELDDLRVAREAMAELVGESQAVQRLRDDIARVAKLDVPVLIIGESGTGKELVARAIHRLGRPEHVLVSMNLAAIPESLVESELFGHVAGAFTGSARQGRAGKLEMANDGTLFLDEVGDIPADIQIKLLRVLEDHVVERLGSHSAKRSSFRLVAATHRNMDELIRAGSFRHDLYYRISGVTLRVPPLRERLEDLPALLQHFVQSFCTRNGWALPAIEAQVTHYLADQEWPGNLRQLRHRVEEALVFSGPAALTLDAFRRNEATRTAAGAAPTEAGDPHARAVAMTSQAETASLPGAASLRAQQRAAAIKALRECEGNKQRAARQLGISRSYLYKLIGQDAGV</sequence>
<comment type="caution">
    <text evidence="7">The sequence shown here is derived from an EMBL/GenBank/DDBJ whole genome shotgun (WGS) entry which is preliminary data.</text>
</comment>
<evidence type="ECO:0000259" key="6">
    <source>
        <dbReference type="PROSITE" id="PS50045"/>
    </source>
</evidence>